<dbReference type="InterPro" id="IPR003781">
    <property type="entry name" value="CoA-bd"/>
</dbReference>
<dbReference type="Pfam" id="PF00549">
    <property type="entry name" value="Ligase_CoA"/>
    <property type="match status" value="1"/>
</dbReference>
<proteinExistence type="predicted"/>
<dbReference type="Gene3D" id="3.40.50.261">
    <property type="entry name" value="Succinyl-CoA synthetase domains"/>
    <property type="match status" value="2"/>
</dbReference>
<sequence length="519" mass="55421">MEKQVIIRKNAYYDSVTLMSLASKIEQLDGVHDAIVAMATAMNKELAGDIGLVTDEVEAAGDNDLLLAVSAENEKALEEAFTAIEAAFEAKSSQANKQTEKTYTNTKEALRDHEEANLAIISVSGEFAAREAEIALKKGLHVMIFSDNVSVEDERRLKELGRNKGLFVMGPDCGTAILNGTGLCFANSVRRGNIGLVAASGTGLQEVTVQIDRLGGGVSQGIGTGGRDLSKDIGGLMMLQGIKALEEDPDTDVIVLISKPPAKEVQDLVLEQVKASRKPVVISFIDGDPAAAVSAGAIFGYSLTDTAIKAVALSKGEEAPDKPADQFDKEAWETVLNGVREKRSDSQIDIRGLYGGGTLCAEALSIMRQEGLSVKSNVAKREEEKLFNTRESEGHVLLDLGEDEFTVGKPHPMIDPTTRNQRLLQEAADEKTAVILMDFELGYGSHEDPVGVSLPFIEEARVNNPSLAIVSYVCGTATDPQGLESAESRLREAGVAVANSNVEAVRLAVHLQAAREVSA</sequence>
<dbReference type="EMBL" id="CP001791">
    <property type="protein sequence ID" value="ADH97710.1"/>
    <property type="molecule type" value="Genomic_DNA"/>
</dbReference>
<name>D6XVT7_BACIE</name>
<gene>
    <name evidence="3" type="ordered locus">Bsel_0161</name>
</gene>
<evidence type="ECO:0000259" key="1">
    <source>
        <dbReference type="Pfam" id="PF00549"/>
    </source>
</evidence>
<feature type="domain" description="CoA-binding" evidence="2">
    <location>
        <begin position="192"/>
        <end position="283"/>
    </location>
</feature>
<reference evidence="3" key="1">
    <citation type="submission" date="2009-10" db="EMBL/GenBank/DDBJ databases">
        <title>Complete sequence of Bacillus selenitireducens MLS10.</title>
        <authorList>
            <consortium name="US DOE Joint Genome Institute"/>
            <person name="Lucas S."/>
            <person name="Copeland A."/>
            <person name="Lapidus A."/>
            <person name="Glavina del Rio T."/>
            <person name="Dalin E."/>
            <person name="Tice H."/>
            <person name="Bruce D."/>
            <person name="Goodwin L."/>
            <person name="Pitluck S."/>
            <person name="Sims D."/>
            <person name="Brettin T."/>
            <person name="Detter J.C."/>
            <person name="Han C."/>
            <person name="Larimer F."/>
            <person name="Land M."/>
            <person name="Hauser L."/>
            <person name="Kyrpides N."/>
            <person name="Ovchinnikova G."/>
            <person name="Stolz J."/>
        </authorList>
    </citation>
    <scope>NUCLEOTIDE SEQUENCE [LARGE SCALE GENOMIC DNA]</scope>
    <source>
        <strain evidence="3">MLS10</strain>
    </source>
</reference>
<dbReference type="Pfam" id="PF02629">
    <property type="entry name" value="CoA_binding"/>
    <property type="match status" value="1"/>
</dbReference>
<dbReference type="SUPFAM" id="SSF51735">
    <property type="entry name" value="NAD(P)-binding Rossmann-fold domains"/>
    <property type="match status" value="1"/>
</dbReference>
<dbReference type="GO" id="GO:0004776">
    <property type="term" value="F:succinate-CoA ligase (GDP-forming) activity"/>
    <property type="evidence" value="ECO:0007669"/>
    <property type="project" value="TreeGrafter"/>
</dbReference>
<keyword evidence="4" id="KW-1185">Reference proteome</keyword>
<dbReference type="InterPro" id="IPR036291">
    <property type="entry name" value="NAD(P)-bd_dom_sf"/>
</dbReference>
<accession>D6XVT7</accession>
<dbReference type="InterPro" id="IPR016102">
    <property type="entry name" value="Succinyl-CoA_synth-like"/>
</dbReference>
<dbReference type="GO" id="GO:0004775">
    <property type="term" value="F:succinate-CoA ligase (ADP-forming) activity"/>
    <property type="evidence" value="ECO:0007669"/>
    <property type="project" value="TreeGrafter"/>
</dbReference>
<dbReference type="HOGENOM" id="CLU_026233_1_0_9"/>
<dbReference type="GO" id="GO:0009361">
    <property type="term" value="C:succinate-CoA ligase complex (ADP-forming)"/>
    <property type="evidence" value="ECO:0007669"/>
    <property type="project" value="TreeGrafter"/>
</dbReference>
<protein>
    <submittedName>
        <fullName evidence="3">FdrA family protein</fullName>
    </submittedName>
</protein>
<dbReference type="Gene3D" id="3.40.50.720">
    <property type="entry name" value="NAD(P)-binding Rossmann-like Domain"/>
    <property type="match status" value="1"/>
</dbReference>
<dbReference type="eggNOG" id="COG0074">
    <property type="taxonomic scope" value="Bacteria"/>
</dbReference>
<organism evidence="3 4">
    <name type="scientific">Bacillus selenitireducens (strain ATCC 700615 / DSM 15326 / MLS10)</name>
    <dbReference type="NCBI Taxonomy" id="439292"/>
    <lineage>
        <taxon>Bacteria</taxon>
        <taxon>Bacillati</taxon>
        <taxon>Bacillota</taxon>
        <taxon>Bacilli</taxon>
        <taxon>Bacillales</taxon>
        <taxon>Bacillaceae</taxon>
        <taxon>Salisediminibacterium</taxon>
    </lineage>
</organism>
<feature type="domain" description="ATP-citrate synthase/succinyl-CoA ligase C-terminal" evidence="1">
    <location>
        <begin position="353"/>
        <end position="508"/>
    </location>
</feature>
<dbReference type="PANTHER" id="PTHR11117:SF24">
    <property type="entry name" value="PROTEIN FDRA"/>
    <property type="match status" value="1"/>
</dbReference>
<dbReference type="STRING" id="439292.Bsel_0161"/>
<evidence type="ECO:0000313" key="4">
    <source>
        <dbReference type="Proteomes" id="UP000000271"/>
    </source>
</evidence>
<dbReference type="PANTHER" id="PTHR11117">
    <property type="entry name" value="SUCCINYL-COA LIGASE SUBUNIT ALPHA"/>
    <property type="match status" value="1"/>
</dbReference>
<dbReference type="OrthoDB" id="6193532at2"/>
<dbReference type="InterPro" id="IPR005811">
    <property type="entry name" value="SUCC_ACL_C"/>
</dbReference>
<dbReference type="KEGG" id="bse:Bsel_0161"/>
<dbReference type="SUPFAM" id="SSF52210">
    <property type="entry name" value="Succinyl-CoA synthetase domains"/>
    <property type="match status" value="2"/>
</dbReference>
<dbReference type="RefSeq" id="WP_013171139.1">
    <property type="nucleotide sequence ID" value="NC_014219.1"/>
</dbReference>
<evidence type="ECO:0000313" key="3">
    <source>
        <dbReference type="EMBL" id="ADH97710.1"/>
    </source>
</evidence>
<dbReference type="NCBIfam" id="NF004760">
    <property type="entry name" value="PRK06091.1"/>
    <property type="match status" value="1"/>
</dbReference>
<dbReference type="GO" id="GO:0005829">
    <property type="term" value="C:cytosol"/>
    <property type="evidence" value="ECO:0007669"/>
    <property type="project" value="TreeGrafter"/>
</dbReference>
<dbReference type="AlphaFoldDB" id="D6XVT7"/>
<evidence type="ECO:0000259" key="2">
    <source>
        <dbReference type="Pfam" id="PF02629"/>
    </source>
</evidence>
<dbReference type="Proteomes" id="UP000000271">
    <property type="component" value="Chromosome"/>
</dbReference>
<dbReference type="GO" id="GO:0006099">
    <property type="term" value="P:tricarboxylic acid cycle"/>
    <property type="evidence" value="ECO:0007669"/>
    <property type="project" value="TreeGrafter"/>
</dbReference>